<dbReference type="PANTHER" id="PTHR23076:SF97">
    <property type="entry name" value="ATP-DEPENDENT ZINC METALLOPROTEASE YME1L1"/>
    <property type="match status" value="1"/>
</dbReference>
<dbReference type="Pfam" id="PF01434">
    <property type="entry name" value="Peptidase_M41"/>
    <property type="match status" value="1"/>
</dbReference>
<dbReference type="InterPro" id="IPR027417">
    <property type="entry name" value="P-loop_NTPase"/>
</dbReference>
<protein>
    <recommendedName>
        <fullName evidence="4">AAA+ ATPase domain-containing protein</fullName>
    </recommendedName>
</protein>
<dbReference type="SUPFAM" id="SSF140990">
    <property type="entry name" value="FtsH protease domain-like"/>
    <property type="match status" value="1"/>
</dbReference>
<keyword evidence="1" id="KW-0067">ATP-binding</keyword>
<dbReference type="AlphaFoldDB" id="A0A511J7J8"/>
<keyword evidence="3" id="KW-0472">Membrane</keyword>
<keyword evidence="1" id="KW-0547">Nucleotide-binding</keyword>
<dbReference type="EMBL" id="BJWG01000002">
    <property type="protein sequence ID" value="GEL93976.1"/>
    <property type="molecule type" value="Genomic_DNA"/>
</dbReference>
<keyword evidence="3" id="KW-0812">Transmembrane</keyword>
<dbReference type="GO" id="GO:0030163">
    <property type="term" value="P:protein catabolic process"/>
    <property type="evidence" value="ECO:0007669"/>
    <property type="project" value="TreeGrafter"/>
</dbReference>
<dbReference type="Gene3D" id="1.10.8.60">
    <property type="match status" value="1"/>
</dbReference>
<dbReference type="GO" id="GO:0005524">
    <property type="term" value="F:ATP binding"/>
    <property type="evidence" value="ECO:0007669"/>
    <property type="project" value="UniProtKB-KW"/>
</dbReference>
<name>A0A511J7J8_9CELL</name>
<dbReference type="SUPFAM" id="SSF52540">
    <property type="entry name" value="P-loop containing nucleoside triphosphate hydrolases"/>
    <property type="match status" value="1"/>
</dbReference>
<keyword evidence="3" id="KW-1133">Transmembrane helix</keyword>
<dbReference type="GO" id="GO:0004222">
    <property type="term" value="F:metalloendopeptidase activity"/>
    <property type="evidence" value="ECO:0007669"/>
    <property type="project" value="InterPro"/>
</dbReference>
<dbReference type="GO" id="GO:0004176">
    <property type="term" value="F:ATP-dependent peptidase activity"/>
    <property type="evidence" value="ECO:0007669"/>
    <property type="project" value="InterPro"/>
</dbReference>
<feature type="compositionally biased region" description="Basic and acidic residues" evidence="2">
    <location>
        <begin position="9"/>
        <end position="20"/>
    </location>
</feature>
<dbReference type="Proteomes" id="UP000321720">
    <property type="component" value="Unassembled WGS sequence"/>
</dbReference>
<proteinExistence type="inferred from homology"/>
<dbReference type="InterPro" id="IPR003593">
    <property type="entry name" value="AAA+_ATPase"/>
</dbReference>
<evidence type="ECO:0000259" key="4">
    <source>
        <dbReference type="SMART" id="SM00382"/>
    </source>
</evidence>
<comment type="caution">
    <text evidence="5">The sequence shown here is derived from an EMBL/GenBank/DDBJ whole genome shotgun (WGS) entry which is preliminary data.</text>
</comment>
<feature type="transmembrane region" description="Helical" evidence="3">
    <location>
        <begin position="59"/>
        <end position="79"/>
    </location>
</feature>
<dbReference type="Pfam" id="PF00004">
    <property type="entry name" value="AAA"/>
    <property type="match status" value="2"/>
</dbReference>
<sequence length="667" mass="72329">MSDVADSVTRSDDKAQIDARESDPCLARGARMPEELQSPIRVGAHDIALERERMRRRRVYRWAAVVIALEAWVIGSAVADVPLVPVPHVDPFLMTIVAFFFVMMLLAVFTTVGTSRSPHLTYRPEQVDVGLDDVIGIDPVKEDVRRSIDLFQTHRRFADQMGGTPRRGLLFEGLPGTGKTMTAKAMAAEAGVPFLFVSATSFQSMYYGATARKIRSYFRALRRTARAEGGAIGFIEEIDAIALRRGGVVPASRAYGPSAASGCVSPSGALPGPLAGLRGTTTNAVVSEGTGGVVNELLVQMQSFDEPTGSDKLYNRLVAAINLLLPAHRQIKQRRPGRAPILLIAATNRADSLDPALLRPGRFDRHLTFSPPDAHGRRALVDHFLKRRTHEVGLDDPVLRDRIAAATNGWTPVMIEHLLDEALVNALRRGSTTMSFHDVEQARITEMVGIGQPVRYTEAEQRLIATHEAGHATVAWLVAPNRTLEVLTIIRRGDALGLLAHGDCEEVWTHSQYDLQALVQIAMGGWVSEELFFGQTTTGPASDLAAATRTAAQMVGAAGMTGSLVSFLSTDRDLVSAVLADPASREQLEGVLDDARSTVRRLLSRNRHLVEALRDALLERHELIGLEITDVLELATAKAESRSPREVLLDVVDAHLGRASAAGAPAA</sequence>
<evidence type="ECO:0000313" key="6">
    <source>
        <dbReference type="Proteomes" id="UP000321720"/>
    </source>
</evidence>
<dbReference type="Gene3D" id="3.40.50.300">
    <property type="entry name" value="P-loop containing nucleotide triphosphate hydrolases"/>
    <property type="match status" value="1"/>
</dbReference>
<keyword evidence="6" id="KW-1185">Reference proteome</keyword>
<dbReference type="InterPro" id="IPR000642">
    <property type="entry name" value="Peptidase_M41"/>
</dbReference>
<gene>
    <name evidence="5" type="ORF">CCO02nite_06340</name>
</gene>
<feature type="transmembrane region" description="Helical" evidence="3">
    <location>
        <begin position="91"/>
        <end position="113"/>
    </location>
</feature>
<evidence type="ECO:0000256" key="2">
    <source>
        <dbReference type="SAM" id="MobiDB-lite"/>
    </source>
</evidence>
<evidence type="ECO:0000313" key="5">
    <source>
        <dbReference type="EMBL" id="GEL93976.1"/>
    </source>
</evidence>
<accession>A0A511J7J8</accession>
<dbReference type="Gene3D" id="1.20.58.760">
    <property type="entry name" value="Peptidase M41"/>
    <property type="match status" value="1"/>
</dbReference>
<organism evidence="5 6">
    <name type="scientific">Cellulomonas composti</name>
    <dbReference type="NCBI Taxonomy" id="266130"/>
    <lineage>
        <taxon>Bacteria</taxon>
        <taxon>Bacillati</taxon>
        <taxon>Actinomycetota</taxon>
        <taxon>Actinomycetes</taxon>
        <taxon>Micrococcales</taxon>
        <taxon>Cellulomonadaceae</taxon>
        <taxon>Cellulomonas</taxon>
    </lineage>
</organism>
<reference evidence="5 6" key="1">
    <citation type="submission" date="2019-07" db="EMBL/GenBank/DDBJ databases">
        <title>Whole genome shotgun sequence of Cellulomonas composti NBRC 100758.</title>
        <authorList>
            <person name="Hosoyama A."/>
            <person name="Uohara A."/>
            <person name="Ohji S."/>
            <person name="Ichikawa N."/>
        </authorList>
    </citation>
    <scope>NUCLEOTIDE SEQUENCE [LARGE SCALE GENOMIC DNA]</scope>
    <source>
        <strain evidence="5 6">NBRC 100758</strain>
    </source>
</reference>
<feature type="region of interest" description="Disordered" evidence="2">
    <location>
        <begin position="1"/>
        <end position="20"/>
    </location>
</feature>
<evidence type="ECO:0000256" key="1">
    <source>
        <dbReference type="RuleBase" id="RU003651"/>
    </source>
</evidence>
<dbReference type="GO" id="GO:0005886">
    <property type="term" value="C:plasma membrane"/>
    <property type="evidence" value="ECO:0007669"/>
    <property type="project" value="TreeGrafter"/>
</dbReference>
<dbReference type="PANTHER" id="PTHR23076">
    <property type="entry name" value="METALLOPROTEASE M41 FTSH"/>
    <property type="match status" value="1"/>
</dbReference>
<evidence type="ECO:0000256" key="3">
    <source>
        <dbReference type="SAM" id="Phobius"/>
    </source>
</evidence>
<dbReference type="PROSITE" id="PS00674">
    <property type="entry name" value="AAA"/>
    <property type="match status" value="1"/>
</dbReference>
<dbReference type="GO" id="GO:0016887">
    <property type="term" value="F:ATP hydrolysis activity"/>
    <property type="evidence" value="ECO:0007669"/>
    <property type="project" value="InterPro"/>
</dbReference>
<dbReference type="SMART" id="SM00382">
    <property type="entry name" value="AAA"/>
    <property type="match status" value="1"/>
</dbReference>
<feature type="domain" description="AAA+ ATPase" evidence="4">
    <location>
        <begin position="165"/>
        <end position="373"/>
    </location>
</feature>
<dbReference type="InterPro" id="IPR037219">
    <property type="entry name" value="Peptidase_M41-like"/>
</dbReference>
<comment type="similarity">
    <text evidence="1">Belongs to the AAA ATPase family.</text>
</comment>
<dbReference type="GO" id="GO:0006508">
    <property type="term" value="P:proteolysis"/>
    <property type="evidence" value="ECO:0007669"/>
    <property type="project" value="InterPro"/>
</dbReference>
<dbReference type="InterPro" id="IPR003959">
    <property type="entry name" value="ATPase_AAA_core"/>
</dbReference>
<dbReference type="InterPro" id="IPR003960">
    <property type="entry name" value="ATPase_AAA_CS"/>
</dbReference>